<dbReference type="OrthoDB" id="6380919at2759"/>
<organism evidence="3">
    <name type="scientific">Cyprideis torosa</name>
    <dbReference type="NCBI Taxonomy" id="163714"/>
    <lineage>
        <taxon>Eukaryota</taxon>
        <taxon>Metazoa</taxon>
        <taxon>Ecdysozoa</taxon>
        <taxon>Arthropoda</taxon>
        <taxon>Crustacea</taxon>
        <taxon>Oligostraca</taxon>
        <taxon>Ostracoda</taxon>
        <taxon>Podocopa</taxon>
        <taxon>Podocopida</taxon>
        <taxon>Cytherocopina</taxon>
        <taxon>Cytheroidea</taxon>
        <taxon>Cytherideidae</taxon>
        <taxon>Cyprideis</taxon>
    </lineage>
</organism>
<dbReference type="Pfam" id="PF02222">
    <property type="entry name" value="ATP-grasp"/>
    <property type="match status" value="1"/>
</dbReference>
<dbReference type="GO" id="GO:0005524">
    <property type="term" value="F:ATP binding"/>
    <property type="evidence" value="ECO:0007669"/>
    <property type="project" value="UniProtKB-UniRule"/>
</dbReference>
<dbReference type="InterPro" id="IPR011761">
    <property type="entry name" value="ATP-grasp"/>
</dbReference>
<dbReference type="PANTHER" id="PTHR11609">
    <property type="entry name" value="PURINE BIOSYNTHESIS PROTEIN 6/7, PUR6/7"/>
    <property type="match status" value="1"/>
</dbReference>
<dbReference type="GO" id="GO:0003824">
    <property type="term" value="F:catalytic activity"/>
    <property type="evidence" value="ECO:0007669"/>
    <property type="project" value="UniProtKB-ARBA"/>
</dbReference>
<dbReference type="GO" id="GO:0005829">
    <property type="term" value="C:cytosol"/>
    <property type="evidence" value="ECO:0007669"/>
    <property type="project" value="TreeGrafter"/>
</dbReference>
<protein>
    <submittedName>
        <fullName evidence="3">Uncharacterized protein</fullName>
    </submittedName>
</protein>
<name>A0A7R8ZT05_9CRUS</name>
<dbReference type="SUPFAM" id="SSF51246">
    <property type="entry name" value="Rudiment single hybrid motif"/>
    <property type="match status" value="1"/>
</dbReference>
<feature type="non-terminal residue" evidence="3">
    <location>
        <position position="143"/>
    </location>
</feature>
<dbReference type="PROSITE" id="PS50975">
    <property type="entry name" value="ATP_GRASP"/>
    <property type="match status" value="1"/>
</dbReference>
<dbReference type="EMBL" id="OB675053">
    <property type="protein sequence ID" value="CAD7235859.1"/>
    <property type="molecule type" value="Genomic_DNA"/>
</dbReference>
<dbReference type="InterPro" id="IPR003135">
    <property type="entry name" value="ATP-grasp_carboxylate-amine"/>
</dbReference>
<keyword evidence="1" id="KW-0547">Nucleotide-binding</keyword>
<dbReference type="SUPFAM" id="SSF56059">
    <property type="entry name" value="Glutathione synthetase ATP-binding domain-like"/>
    <property type="match status" value="1"/>
</dbReference>
<evidence type="ECO:0000256" key="1">
    <source>
        <dbReference type="ARBA" id="ARBA00022741"/>
    </source>
</evidence>
<dbReference type="InterPro" id="IPR040686">
    <property type="entry name" value="PurK_C"/>
</dbReference>
<dbReference type="Gene3D" id="3.30.470.20">
    <property type="entry name" value="ATP-grasp fold, B domain"/>
    <property type="match status" value="1"/>
</dbReference>
<dbReference type="PANTHER" id="PTHR11609:SF5">
    <property type="entry name" value="PHOSPHORIBOSYLAMINOIMIDAZOLE CARBOXYLASE"/>
    <property type="match status" value="1"/>
</dbReference>
<dbReference type="InterPro" id="IPR011054">
    <property type="entry name" value="Rudment_hybrid_motif"/>
</dbReference>
<gene>
    <name evidence="3" type="ORF">CTOB1V02_LOCUS13674</name>
</gene>
<evidence type="ECO:0000313" key="3">
    <source>
        <dbReference type="EMBL" id="CAD7235859.1"/>
    </source>
</evidence>
<sequence>MAVYPPVKNEHKNHILDKTFYPAPLPIDLQEQAAEMARKIADAVDLVGVLALELFVTKDGKLLANEIAPRTHNSGHWTIDACSISQFENHVRCVTGLPVGNPAPHSAAEMHNLIGDDIDKLDDYLATTGAHIHLYGKTESREG</sequence>
<reference evidence="3" key="1">
    <citation type="submission" date="2020-11" db="EMBL/GenBank/DDBJ databases">
        <authorList>
            <person name="Tran Van P."/>
        </authorList>
    </citation>
    <scope>NUCLEOTIDE SEQUENCE</scope>
</reference>
<dbReference type="GO" id="GO:0046872">
    <property type="term" value="F:metal ion binding"/>
    <property type="evidence" value="ECO:0007669"/>
    <property type="project" value="InterPro"/>
</dbReference>
<dbReference type="Pfam" id="PF17769">
    <property type="entry name" value="PurK_C"/>
    <property type="match status" value="1"/>
</dbReference>
<dbReference type="AlphaFoldDB" id="A0A7R8ZT05"/>
<evidence type="ECO:0000256" key="2">
    <source>
        <dbReference type="ARBA" id="ARBA00022840"/>
    </source>
</evidence>
<keyword evidence="2" id="KW-0067">ATP-binding</keyword>
<accession>A0A7R8ZT05</accession>
<proteinExistence type="predicted"/>